<organism evidence="1 2">
    <name type="scientific">Hydnum rufescens UP504</name>
    <dbReference type="NCBI Taxonomy" id="1448309"/>
    <lineage>
        <taxon>Eukaryota</taxon>
        <taxon>Fungi</taxon>
        <taxon>Dikarya</taxon>
        <taxon>Basidiomycota</taxon>
        <taxon>Agaricomycotina</taxon>
        <taxon>Agaricomycetes</taxon>
        <taxon>Cantharellales</taxon>
        <taxon>Hydnaceae</taxon>
        <taxon>Hydnum</taxon>
    </lineage>
</organism>
<dbReference type="OrthoDB" id="2745718at2759"/>
<evidence type="ECO:0000313" key="2">
    <source>
        <dbReference type="Proteomes" id="UP000886523"/>
    </source>
</evidence>
<dbReference type="AlphaFoldDB" id="A0A9P6AT29"/>
<evidence type="ECO:0000313" key="1">
    <source>
        <dbReference type="EMBL" id="KAF9510346.1"/>
    </source>
</evidence>
<sequence length="418" mass="47629">MSDLFALPLEVVIHILAFLEGRQIVRCISHAIENSITLQYLITLNMFGYTDGPLHADTACLNQLERHIDAWNNLDWQTSHVDAPLQKSGRIVLCKGILVTWDFNRVCCIQLPRPMRGILLRTWTLEDFAFPIHQIDIDPNSGFPMVRVMGPLLGVTLCFGNDLRLEIWDWMTGQLVTASLKSTRSPWKPQGLRLSTQDRFACRVRTLTDIVRLFASLGIHVGRTVLVTETSHTIASFSSPSFSFAEDNSLSYHPFQYQWISWVQARGRKPNFTFLYLLFVALLLHGDALAIPWEVWSKDVYFENNRGDYGISGGRVIRFTHSPEQLDSHCQVSLFDLNRFRAARLGRISGDPGTENGPLHAVKSDVLPREIRMECPLPIYLASRSFSLHGSPLRPYILCDDEHIVFWQCDVLCGPSWM</sequence>
<protein>
    <recommendedName>
        <fullName evidence="3">F-box domain-containing protein</fullName>
    </recommendedName>
</protein>
<accession>A0A9P6AT29</accession>
<proteinExistence type="predicted"/>
<evidence type="ECO:0008006" key="3">
    <source>
        <dbReference type="Google" id="ProtNLM"/>
    </source>
</evidence>
<dbReference type="Proteomes" id="UP000886523">
    <property type="component" value="Unassembled WGS sequence"/>
</dbReference>
<name>A0A9P6AT29_9AGAM</name>
<comment type="caution">
    <text evidence="1">The sequence shown here is derived from an EMBL/GenBank/DDBJ whole genome shotgun (WGS) entry which is preliminary data.</text>
</comment>
<reference evidence="1" key="1">
    <citation type="journal article" date="2020" name="Nat. Commun.">
        <title>Large-scale genome sequencing of mycorrhizal fungi provides insights into the early evolution of symbiotic traits.</title>
        <authorList>
            <person name="Miyauchi S."/>
            <person name="Kiss E."/>
            <person name="Kuo A."/>
            <person name="Drula E."/>
            <person name="Kohler A."/>
            <person name="Sanchez-Garcia M."/>
            <person name="Morin E."/>
            <person name="Andreopoulos B."/>
            <person name="Barry K.W."/>
            <person name="Bonito G."/>
            <person name="Buee M."/>
            <person name="Carver A."/>
            <person name="Chen C."/>
            <person name="Cichocki N."/>
            <person name="Clum A."/>
            <person name="Culley D."/>
            <person name="Crous P.W."/>
            <person name="Fauchery L."/>
            <person name="Girlanda M."/>
            <person name="Hayes R.D."/>
            <person name="Keri Z."/>
            <person name="LaButti K."/>
            <person name="Lipzen A."/>
            <person name="Lombard V."/>
            <person name="Magnuson J."/>
            <person name="Maillard F."/>
            <person name="Murat C."/>
            <person name="Nolan M."/>
            <person name="Ohm R.A."/>
            <person name="Pangilinan J."/>
            <person name="Pereira M.F."/>
            <person name="Perotto S."/>
            <person name="Peter M."/>
            <person name="Pfister S."/>
            <person name="Riley R."/>
            <person name="Sitrit Y."/>
            <person name="Stielow J.B."/>
            <person name="Szollosi G."/>
            <person name="Zifcakova L."/>
            <person name="Stursova M."/>
            <person name="Spatafora J.W."/>
            <person name="Tedersoo L."/>
            <person name="Vaario L.M."/>
            <person name="Yamada A."/>
            <person name="Yan M."/>
            <person name="Wang P."/>
            <person name="Xu J."/>
            <person name="Bruns T."/>
            <person name="Baldrian P."/>
            <person name="Vilgalys R."/>
            <person name="Dunand C."/>
            <person name="Henrissat B."/>
            <person name="Grigoriev I.V."/>
            <person name="Hibbett D."/>
            <person name="Nagy L.G."/>
            <person name="Martin F.M."/>
        </authorList>
    </citation>
    <scope>NUCLEOTIDE SEQUENCE</scope>
    <source>
        <strain evidence="1">UP504</strain>
    </source>
</reference>
<dbReference type="EMBL" id="MU129018">
    <property type="protein sequence ID" value="KAF9510346.1"/>
    <property type="molecule type" value="Genomic_DNA"/>
</dbReference>
<keyword evidence="2" id="KW-1185">Reference proteome</keyword>
<gene>
    <name evidence="1" type="ORF">BS47DRAFT_1409101</name>
</gene>